<protein>
    <submittedName>
        <fullName evidence="2">Uncharacterized protein</fullName>
    </submittedName>
</protein>
<name>A0AAN9V8K0_9ORTH</name>
<dbReference type="EMBL" id="JAZDUA010000444">
    <property type="protein sequence ID" value="KAK7792497.1"/>
    <property type="molecule type" value="Genomic_DNA"/>
</dbReference>
<feature type="compositionally biased region" description="Low complexity" evidence="1">
    <location>
        <begin position="28"/>
        <end position="47"/>
    </location>
</feature>
<organism evidence="2 3">
    <name type="scientific">Gryllus longicercus</name>
    <dbReference type="NCBI Taxonomy" id="2509291"/>
    <lineage>
        <taxon>Eukaryota</taxon>
        <taxon>Metazoa</taxon>
        <taxon>Ecdysozoa</taxon>
        <taxon>Arthropoda</taxon>
        <taxon>Hexapoda</taxon>
        <taxon>Insecta</taxon>
        <taxon>Pterygota</taxon>
        <taxon>Neoptera</taxon>
        <taxon>Polyneoptera</taxon>
        <taxon>Orthoptera</taxon>
        <taxon>Ensifera</taxon>
        <taxon>Gryllidea</taxon>
        <taxon>Grylloidea</taxon>
        <taxon>Gryllidae</taxon>
        <taxon>Gryllinae</taxon>
        <taxon>Gryllus</taxon>
    </lineage>
</organism>
<dbReference type="Proteomes" id="UP001378592">
    <property type="component" value="Unassembled WGS sequence"/>
</dbReference>
<keyword evidence="3" id="KW-1185">Reference proteome</keyword>
<comment type="caution">
    <text evidence="2">The sequence shown here is derived from an EMBL/GenBank/DDBJ whole genome shotgun (WGS) entry which is preliminary data.</text>
</comment>
<evidence type="ECO:0000313" key="2">
    <source>
        <dbReference type="EMBL" id="KAK7792497.1"/>
    </source>
</evidence>
<proteinExistence type="predicted"/>
<sequence>MAPHSLAGGGGGGRQYSNPSARASINMMPRGPSMAAGPPSPSPSQSSFALVGGAAGRDLMSRLSSISSHSTFPRPHFIAAYVTSTARLAGEMLGQSHEPPQMDSQAPDDYPLTPPLSPSDSSPGMAPSSPPPTRTSLSEQLTAAGRLGGRPPLQPVFSTIMEQSSTTLTGPDARSPLPAPGPQARYPPTPCTSCKPCAQTPASDRGRRRYYPELGHRDFLGRSNIPPFHVHRAAQGYNRLLEPRPLRLNVCDAYTESGLPGGNAAAPNS</sequence>
<evidence type="ECO:0000256" key="1">
    <source>
        <dbReference type="SAM" id="MobiDB-lite"/>
    </source>
</evidence>
<dbReference type="AlphaFoldDB" id="A0AAN9V8K0"/>
<feature type="region of interest" description="Disordered" evidence="1">
    <location>
        <begin position="1"/>
        <end position="51"/>
    </location>
</feature>
<feature type="compositionally biased region" description="Pro residues" evidence="1">
    <location>
        <begin position="177"/>
        <end position="190"/>
    </location>
</feature>
<reference evidence="2 3" key="1">
    <citation type="submission" date="2024-03" db="EMBL/GenBank/DDBJ databases">
        <title>The genome assembly and annotation of the cricket Gryllus longicercus Weissman &amp; Gray.</title>
        <authorList>
            <person name="Szrajer S."/>
            <person name="Gray D."/>
            <person name="Ylla G."/>
        </authorList>
    </citation>
    <scope>NUCLEOTIDE SEQUENCE [LARGE SCALE GENOMIC DNA]</scope>
    <source>
        <strain evidence="2">DAG 2021-001</strain>
        <tissue evidence="2">Whole body minus gut</tissue>
    </source>
</reference>
<gene>
    <name evidence="2" type="ORF">R5R35_007169</name>
</gene>
<accession>A0AAN9V8K0</accession>
<evidence type="ECO:0000313" key="3">
    <source>
        <dbReference type="Proteomes" id="UP001378592"/>
    </source>
</evidence>
<feature type="region of interest" description="Disordered" evidence="1">
    <location>
        <begin position="95"/>
        <end position="137"/>
    </location>
</feature>
<feature type="compositionally biased region" description="Low complexity" evidence="1">
    <location>
        <begin position="118"/>
        <end position="127"/>
    </location>
</feature>
<feature type="region of interest" description="Disordered" evidence="1">
    <location>
        <begin position="163"/>
        <end position="208"/>
    </location>
</feature>